<organism evidence="2">
    <name type="scientific">Siphoviridae sp. ctu9a31</name>
    <dbReference type="NCBI Taxonomy" id="2825712"/>
    <lineage>
        <taxon>Viruses</taxon>
        <taxon>Duplodnaviria</taxon>
        <taxon>Heunggongvirae</taxon>
        <taxon>Uroviricota</taxon>
        <taxon>Caudoviricetes</taxon>
    </lineage>
</organism>
<accession>A0A8S5QBI2</accession>
<keyword evidence="1" id="KW-0175">Coiled coil</keyword>
<dbReference type="EMBL" id="BK015613">
    <property type="protein sequence ID" value="DAE15884.1"/>
    <property type="molecule type" value="Genomic_DNA"/>
</dbReference>
<feature type="coiled-coil region" evidence="1">
    <location>
        <begin position="9"/>
        <end position="36"/>
    </location>
</feature>
<evidence type="ECO:0000313" key="2">
    <source>
        <dbReference type="EMBL" id="DAE15884.1"/>
    </source>
</evidence>
<reference evidence="2" key="1">
    <citation type="journal article" date="2021" name="Proc. Natl. Acad. Sci. U.S.A.">
        <title>A Catalog of Tens of Thousands of Viruses from Human Metagenomes Reveals Hidden Associations with Chronic Diseases.</title>
        <authorList>
            <person name="Tisza M.J."/>
            <person name="Buck C.B."/>
        </authorList>
    </citation>
    <scope>NUCLEOTIDE SEQUENCE</scope>
    <source>
        <strain evidence="2">Ctu9a31</strain>
    </source>
</reference>
<sequence>MKILSNKEYRNLMNKVDTLTKDNDCMNRKLDEMKENKPNDCKSNEGSDFCSICEFGYLRTRNPFGADFYACSKTVSCKDFKRKESR</sequence>
<evidence type="ECO:0000256" key="1">
    <source>
        <dbReference type="SAM" id="Coils"/>
    </source>
</evidence>
<protein>
    <submittedName>
        <fullName evidence="2">Uncharacterized protein</fullName>
    </submittedName>
</protein>
<proteinExistence type="predicted"/>
<name>A0A8S5QBI2_9CAUD</name>